<sequence>MFCVLVLWNIFHPGQILVGPNSEFLKKQKKGEKVAEEKEVLLSVFPNGKSKLGNSFCIGMDFRVLRAGASFLGACSSVLPARPISLAFGFSNLVDWVFWFQGHSKRGMAQDWPLEVSCGGAKRVGKEET</sequence>
<dbReference type="EMBL" id="JARIHO010000022">
    <property type="protein sequence ID" value="KAJ7343752.1"/>
    <property type="molecule type" value="Genomic_DNA"/>
</dbReference>
<protein>
    <submittedName>
        <fullName evidence="2">Uncharacterized protein</fullName>
    </submittedName>
</protein>
<feature type="chain" id="PRO_5041922405" evidence="1">
    <location>
        <begin position="17"/>
        <end position="129"/>
    </location>
</feature>
<dbReference type="Proteomes" id="UP001218218">
    <property type="component" value="Unassembled WGS sequence"/>
</dbReference>
<comment type="caution">
    <text evidence="2">The sequence shown here is derived from an EMBL/GenBank/DDBJ whole genome shotgun (WGS) entry which is preliminary data.</text>
</comment>
<proteinExistence type="predicted"/>
<organism evidence="2 3">
    <name type="scientific">Mycena albidolilacea</name>
    <dbReference type="NCBI Taxonomy" id="1033008"/>
    <lineage>
        <taxon>Eukaryota</taxon>
        <taxon>Fungi</taxon>
        <taxon>Dikarya</taxon>
        <taxon>Basidiomycota</taxon>
        <taxon>Agaricomycotina</taxon>
        <taxon>Agaricomycetes</taxon>
        <taxon>Agaricomycetidae</taxon>
        <taxon>Agaricales</taxon>
        <taxon>Marasmiineae</taxon>
        <taxon>Mycenaceae</taxon>
        <taxon>Mycena</taxon>
    </lineage>
</organism>
<feature type="signal peptide" evidence="1">
    <location>
        <begin position="1"/>
        <end position="16"/>
    </location>
</feature>
<reference evidence="2" key="1">
    <citation type="submission" date="2023-03" db="EMBL/GenBank/DDBJ databases">
        <title>Massive genome expansion in bonnet fungi (Mycena s.s.) driven by repeated elements and novel gene families across ecological guilds.</title>
        <authorList>
            <consortium name="Lawrence Berkeley National Laboratory"/>
            <person name="Harder C.B."/>
            <person name="Miyauchi S."/>
            <person name="Viragh M."/>
            <person name="Kuo A."/>
            <person name="Thoen E."/>
            <person name="Andreopoulos B."/>
            <person name="Lu D."/>
            <person name="Skrede I."/>
            <person name="Drula E."/>
            <person name="Henrissat B."/>
            <person name="Morin E."/>
            <person name="Kohler A."/>
            <person name="Barry K."/>
            <person name="LaButti K."/>
            <person name="Morin E."/>
            <person name="Salamov A."/>
            <person name="Lipzen A."/>
            <person name="Mereny Z."/>
            <person name="Hegedus B."/>
            <person name="Baldrian P."/>
            <person name="Stursova M."/>
            <person name="Weitz H."/>
            <person name="Taylor A."/>
            <person name="Grigoriev I.V."/>
            <person name="Nagy L.G."/>
            <person name="Martin F."/>
            <person name="Kauserud H."/>
        </authorList>
    </citation>
    <scope>NUCLEOTIDE SEQUENCE</scope>
    <source>
        <strain evidence="2">CBHHK002</strain>
    </source>
</reference>
<evidence type="ECO:0000256" key="1">
    <source>
        <dbReference type="SAM" id="SignalP"/>
    </source>
</evidence>
<gene>
    <name evidence="2" type="ORF">DFH08DRAFT_810304</name>
</gene>
<dbReference type="AlphaFoldDB" id="A0AAD6ZY09"/>
<evidence type="ECO:0000313" key="3">
    <source>
        <dbReference type="Proteomes" id="UP001218218"/>
    </source>
</evidence>
<accession>A0AAD6ZY09</accession>
<keyword evidence="1" id="KW-0732">Signal</keyword>
<name>A0AAD6ZY09_9AGAR</name>
<keyword evidence="3" id="KW-1185">Reference proteome</keyword>
<evidence type="ECO:0000313" key="2">
    <source>
        <dbReference type="EMBL" id="KAJ7343752.1"/>
    </source>
</evidence>